<organism evidence="1 2">
    <name type="scientific">Hydnum rufescens UP504</name>
    <dbReference type="NCBI Taxonomy" id="1448309"/>
    <lineage>
        <taxon>Eukaryota</taxon>
        <taxon>Fungi</taxon>
        <taxon>Dikarya</taxon>
        <taxon>Basidiomycota</taxon>
        <taxon>Agaricomycotina</taxon>
        <taxon>Agaricomycetes</taxon>
        <taxon>Cantharellales</taxon>
        <taxon>Hydnaceae</taxon>
        <taxon>Hydnum</taxon>
    </lineage>
</organism>
<accession>A0A9P6AKB9</accession>
<evidence type="ECO:0000313" key="2">
    <source>
        <dbReference type="Proteomes" id="UP000886523"/>
    </source>
</evidence>
<dbReference type="InterPro" id="IPR023214">
    <property type="entry name" value="HAD_sf"/>
</dbReference>
<dbReference type="Proteomes" id="UP000886523">
    <property type="component" value="Unassembled WGS sequence"/>
</dbReference>
<reference evidence="1" key="1">
    <citation type="journal article" date="2020" name="Nat. Commun.">
        <title>Large-scale genome sequencing of mycorrhizal fungi provides insights into the early evolution of symbiotic traits.</title>
        <authorList>
            <person name="Miyauchi S."/>
            <person name="Kiss E."/>
            <person name="Kuo A."/>
            <person name="Drula E."/>
            <person name="Kohler A."/>
            <person name="Sanchez-Garcia M."/>
            <person name="Morin E."/>
            <person name="Andreopoulos B."/>
            <person name="Barry K.W."/>
            <person name="Bonito G."/>
            <person name="Buee M."/>
            <person name="Carver A."/>
            <person name="Chen C."/>
            <person name="Cichocki N."/>
            <person name="Clum A."/>
            <person name="Culley D."/>
            <person name="Crous P.W."/>
            <person name="Fauchery L."/>
            <person name="Girlanda M."/>
            <person name="Hayes R.D."/>
            <person name="Keri Z."/>
            <person name="LaButti K."/>
            <person name="Lipzen A."/>
            <person name="Lombard V."/>
            <person name="Magnuson J."/>
            <person name="Maillard F."/>
            <person name="Murat C."/>
            <person name="Nolan M."/>
            <person name="Ohm R.A."/>
            <person name="Pangilinan J."/>
            <person name="Pereira M.F."/>
            <person name="Perotto S."/>
            <person name="Peter M."/>
            <person name="Pfister S."/>
            <person name="Riley R."/>
            <person name="Sitrit Y."/>
            <person name="Stielow J.B."/>
            <person name="Szollosi G."/>
            <person name="Zifcakova L."/>
            <person name="Stursova M."/>
            <person name="Spatafora J.W."/>
            <person name="Tedersoo L."/>
            <person name="Vaario L.M."/>
            <person name="Yamada A."/>
            <person name="Yan M."/>
            <person name="Wang P."/>
            <person name="Xu J."/>
            <person name="Bruns T."/>
            <person name="Baldrian P."/>
            <person name="Vilgalys R."/>
            <person name="Dunand C."/>
            <person name="Henrissat B."/>
            <person name="Grigoriev I.V."/>
            <person name="Hibbett D."/>
            <person name="Nagy L.G."/>
            <person name="Martin F.M."/>
        </authorList>
    </citation>
    <scope>NUCLEOTIDE SEQUENCE</scope>
    <source>
        <strain evidence="1">UP504</strain>
    </source>
</reference>
<comment type="caution">
    <text evidence="1">The sequence shown here is derived from an EMBL/GenBank/DDBJ whole genome shotgun (WGS) entry which is preliminary data.</text>
</comment>
<dbReference type="Gene3D" id="3.40.50.1000">
    <property type="entry name" value="HAD superfamily/HAD-like"/>
    <property type="match status" value="1"/>
</dbReference>
<keyword evidence="2" id="KW-1185">Reference proteome</keyword>
<name>A0A9P6AKB9_9AGAM</name>
<dbReference type="OrthoDB" id="10251048at2759"/>
<evidence type="ECO:0000313" key="1">
    <source>
        <dbReference type="EMBL" id="KAF9506924.1"/>
    </source>
</evidence>
<dbReference type="AlphaFoldDB" id="A0A9P6AKB9"/>
<sequence>MAVSSTVGLRARFDEKHRFFEYLCRLDIPYPNSYGSYNRSVSNHGVNLHSTNPDLWRAHYQIPRFGQGSFRQAFQAVFGATTGAEHPYIQYGEPSRLTCDYGTSMLKAEYLSQTSHPSKIVKEAFAKASTVYGFGNPECTNDALDHDIPSRLISKYSWPF</sequence>
<protein>
    <submittedName>
        <fullName evidence="1">Uncharacterized protein</fullName>
    </submittedName>
</protein>
<proteinExistence type="predicted"/>
<gene>
    <name evidence="1" type="ORF">BS47DRAFT_1399041</name>
</gene>
<dbReference type="EMBL" id="MU129094">
    <property type="protein sequence ID" value="KAF9506924.1"/>
    <property type="molecule type" value="Genomic_DNA"/>
</dbReference>